<dbReference type="PROSITE" id="PS50893">
    <property type="entry name" value="ABC_TRANSPORTER_2"/>
    <property type="match status" value="1"/>
</dbReference>
<organism evidence="6 7">
    <name type="scientific">Microlunatus kandeliicorticis</name>
    <dbReference type="NCBI Taxonomy" id="1759536"/>
    <lineage>
        <taxon>Bacteria</taxon>
        <taxon>Bacillati</taxon>
        <taxon>Actinomycetota</taxon>
        <taxon>Actinomycetes</taxon>
        <taxon>Propionibacteriales</taxon>
        <taxon>Propionibacteriaceae</taxon>
        <taxon>Microlunatus</taxon>
    </lineage>
</organism>
<dbReference type="InterPro" id="IPR015860">
    <property type="entry name" value="ABC_transpr_TagH-like"/>
</dbReference>
<keyword evidence="3" id="KW-0547">Nucleotide-binding</keyword>
<evidence type="ECO:0000259" key="5">
    <source>
        <dbReference type="PROSITE" id="PS50893"/>
    </source>
</evidence>
<feature type="domain" description="ABC transporter" evidence="5">
    <location>
        <begin position="25"/>
        <end position="250"/>
    </location>
</feature>
<name>A0A7W3IS47_9ACTN</name>
<dbReference type="GO" id="GO:0016887">
    <property type="term" value="F:ATP hydrolysis activity"/>
    <property type="evidence" value="ECO:0007669"/>
    <property type="project" value="InterPro"/>
</dbReference>
<proteinExistence type="inferred from homology"/>
<reference evidence="6 7" key="1">
    <citation type="submission" date="2020-07" db="EMBL/GenBank/DDBJ databases">
        <title>Sequencing the genomes of 1000 actinobacteria strains.</title>
        <authorList>
            <person name="Klenk H.-P."/>
        </authorList>
    </citation>
    <scope>NUCLEOTIDE SEQUENCE [LARGE SCALE GENOMIC DNA]</scope>
    <source>
        <strain evidence="6 7">DSM 100723</strain>
    </source>
</reference>
<dbReference type="InterPro" id="IPR003439">
    <property type="entry name" value="ABC_transporter-like_ATP-bd"/>
</dbReference>
<dbReference type="CDD" id="cd03220">
    <property type="entry name" value="ABC_KpsT_Wzt"/>
    <property type="match status" value="1"/>
</dbReference>
<dbReference type="InterPro" id="IPR050683">
    <property type="entry name" value="Bact_Polysacc_Export_ATP-bd"/>
</dbReference>
<dbReference type="GO" id="GO:0005524">
    <property type="term" value="F:ATP binding"/>
    <property type="evidence" value="ECO:0007669"/>
    <property type="project" value="UniProtKB-KW"/>
</dbReference>
<dbReference type="SMART" id="SM00382">
    <property type="entry name" value="AAA"/>
    <property type="match status" value="1"/>
</dbReference>
<dbReference type="RefSeq" id="WP_328823731.1">
    <property type="nucleotide sequence ID" value="NZ_JACGWT010000003.1"/>
</dbReference>
<dbReference type="EMBL" id="JACGWT010000003">
    <property type="protein sequence ID" value="MBA8794244.1"/>
    <property type="molecule type" value="Genomic_DNA"/>
</dbReference>
<dbReference type="AlphaFoldDB" id="A0A7W3IS47"/>
<comment type="similarity">
    <text evidence="1">Belongs to the ABC transporter superfamily.</text>
</comment>
<keyword evidence="7" id="KW-1185">Reference proteome</keyword>
<evidence type="ECO:0000256" key="3">
    <source>
        <dbReference type="ARBA" id="ARBA00022741"/>
    </source>
</evidence>
<keyword evidence="4 6" id="KW-0067">ATP-binding</keyword>
<sequence length="410" mass="44335">MSTVIEVERLGKRYRLGHRTNARETIMEALARPFRGPADPGQLWSLRDVGFTVVEGESIGIVGANGAGKSTLLKILAGITAPTEGVARTRGRVAPLLEVGTGFHPELSGRENVFLNGAVLGLSRRDIARRFDDIVAFSGVERFLDTPVKRYSSGMYLRLAFSVAAHLEPDVLVVDEVLAVGDAEFQERCLGRMREAGRAGRTVVFVSHDLGALARLCPRSLWLDRGRLRADGQTEGVIRDYLAAGSVPETAQALPEVETGGGRGPVRLRSVEVTRGGADLGDARGAATVLLRGDALAVRIAFDVLDAVPGLDLAVYLTDGRGVRLLDQTLSDDPGRRGLRTGPHRLVWELPPMFNVGEFSVGVWAGTAHDEYLDLPAAGRFTLRGGDDDRPDRVVTTRFPLHVEPDDRLP</sequence>
<dbReference type="Pfam" id="PF00005">
    <property type="entry name" value="ABC_tran"/>
    <property type="match status" value="1"/>
</dbReference>
<dbReference type="SUPFAM" id="SSF52540">
    <property type="entry name" value="P-loop containing nucleoside triphosphate hydrolases"/>
    <property type="match status" value="1"/>
</dbReference>
<dbReference type="PANTHER" id="PTHR46743:SF2">
    <property type="entry name" value="TEICHOIC ACIDS EXPORT ATP-BINDING PROTEIN TAGH"/>
    <property type="match status" value="1"/>
</dbReference>
<dbReference type="InterPro" id="IPR003593">
    <property type="entry name" value="AAA+_ATPase"/>
</dbReference>
<dbReference type="GO" id="GO:0016020">
    <property type="term" value="C:membrane"/>
    <property type="evidence" value="ECO:0007669"/>
    <property type="project" value="InterPro"/>
</dbReference>
<evidence type="ECO:0000256" key="4">
    <source>
        <dbReference type="ARBA" id="ARBA00022840"/>
    </source>
</evidence>
<gene>
    <name evidence="6" type="ORF">FHX74_001863</name>
</gene>
<dbReference type="Gene3D" id="3.40.50.300">
    <property type="entry name" value="P-loop containing nucleotide triphosphate hydrolases"/>
    <property type="match status" value="1"/>
</dbReference>
<evidence type="ECO:0000256" key="1">
    <source>
        <dbReference type="ARBA" id="ARBA00005417"/>
    </source>
</evidence>
<accession>A0A7W3IS47</accession>
<keyword evidence="2" id="KW-0813">Transport</keyword>
<evidence type="ECO:0000313" key="7">
    <source>
        <dbReference type="Proteomes" id="UP000523079"/>
    </source>
</evidence>
<dbReference type="Proteomes" id="UP000523079">
    <property type="component" value="Unassembled WGS sequence"/>
</dbReference>
<dbReference type="PANTHER" id="PTHR46743">
    <property type="entry name" value="TEICHOIC ACIDS EXPORT ATP-BINDING PROTEIN TAGH"/>
    <property type="match status" value="1"/>
</dbReference>
<comment type="caution">
    <text evidence="6">The sequence shown here is derived from an EMBL/GenBank/DDBJ whole genome shotgun (WGS) entry which is preliminary data.</text>
</comment>
<dbReference type="InterPro" id="IPR027417">
    <property type="entry name" value="P-loop_NTPase"/>
</dbReference>
<protein>
    <submittedName>
        <fullName evidence="6">ABC-2 type transport system ATP-binding protein/lipopolysaccharide transport system ATP-binding protein</fullName>
    </submittedName>
</protein>
<evidence type="ECO:0000256" key="2">
    <source>
        <dbReference type="ARBA" id="ARBA00022448"/>
    </source>
</evidence>
<dbReference type="GO" id="GO:0140359">
    <property type="term" value="F:ABC-type transporter activity"/>
    <property type="evidence" value="ECO:0007669"/>
    <property type="project" value="InterPro"/>
</dbReference>
<evidence type="ECO:0000313" key="6">
    <source>
        <dbReference type="EMBL" id="MBA8794244.1"/>
    </source>
</evidence>